<dbReference type="GO" id="GO:0006779">
    <property type="term" value="P:porphyrin-containing compound biosynthetic process"/>
    <property type="evidence" value="ECO:0007669"/>
    <property type="project" value="InterPro"/>
</dbReference>
<dbReference type="SUPFAM" id="SSF102114">
    <property type="entry name" value="Radical SAM enzymes"/>
    <property type="match status" value="1"/>
</dbReference>
<evidence type="ECO:0000256" key="5">
    <source>
        <dbReference type="ARBA" id="ARBA00022723"/>
    </source>
</evidence>
<dbReference type="GO" id="GO:0004109">
    <property type="term" value="F:coproporphyrinogen oxidase activity"/>
    <property type="evidence" value="ECO:0007669"/>
    <property type="project" value="InterPro"/>
</dbReference>
<evidence type="ECO:0000256" key="7">
    <source>
        <dbReference type="ARBA" id="ARBA00023014"/>
    </source>
</evidence>
<dbReference type="SFLD" id="SFLDG01065">
    <property type="entry name" value="anaerobic_coproporphyrinogen-I"/>
    <property type="match status" value="1"/>
</dbReference>
<evidence type="ECO:0000256" key="10">
    <source>
        <dbReference type="SAM" id="MobiDB-lite"/>
    </source>
</evidence>
<dbReference type="STRING" id="767452.AVL62_09265"/>
<keyword evidence="6 9" id="KW-0408">Iron</keyword>
<dbReference type="InterPro" id="IPR006638">
    <property type="entry name" value="Elp3/MiaA/NifB-like_rSAM"/>
</dbReference>
<dbReference type="GO" id="GO:0051539">
    <property type="term" value="F:4 iron, 4 sulfur cluster binding"/>
    <property type="evidence" value="ECO:0007669"/>
    <property type="project" value="UniProtKB-UniRule"/>
</dbReference>
<dbReference type="Proteomes" id="UP000054837">
    <property type="component" value="Unassembled WGS sequence"/>
</dbReference>
<dbReference type="EMBL" id="LQBL01000032">
    <property type="protein sequence ID" value="KUG51515.1"/>
    <property type="molecule type" value="Genomic_DNA"/>
</dbReference>
<evidence type="ECO:0000256" key="2">
    <source>
        <dbReference type="ARBA" id="ARBA00017228"/>
    </source>
</evidence>
<dbReference type="InterPro" id="IPR058240">
    <property type="entry name" value="rSAM_sf"/>
</dbReference>
<keyword evidence="5 9" id="KW-0479">Metal-binding</keyword>
<evidence type="ECO:0000256" key="4">
    <source>
        <dbReference type="ARBA" id="ARBA00022691"/>
    </source>
</evidence>
<dbReference type="InterPro" id="IPR034505">
    <property type="entry name" value="Coproporphyrinogen-III_oxidase"/>
</dbReference>
<dbReference type="PROSITE" id="PS51918">
    <property type="entry name" value="RADICAL_SAM"/>
    <property type="match status" value="1"/>
</dbReference>
<keyword evidence="4 9" id="KW-0949">S-adenosyl-L-methionine</keyword>
<gene>
    <name evidence="12" type="ORF">AVL62_09265</name>
</gene>
<reference evidence="12 13" key="1">
    <citation type="submission" date="2015-12" db="EMBL/GenBank/DDBJ databases">
        <title>Serinicoccus chungangenesis strain CD08_5 genome sequencing and assembly.</title>
        <authorList>
            <person name="Chander A.M."/>
            <person name="Kaur G."/>
            <person name="Nair G.R."/>
            <person name="Dhawan D.K."/>
            <person name="Kochhar R.K."/>
            <person name="Mayilraj S."/>
            <person name="Bhadada S.K."/>
        </authorList>
    </citation>
    <scope>NUCLEOTIDE SEQUENCE [LARGE SCALE GENOMIC DNA]</scope>
    <source>
        <strain evidence="12 13">CD08_5</strain>
    </source>
</reference>
<name>A0A0W8I1A8_9MICO</name>
<dbReference type="Pfam" id="PF04055">
    <property type="entry name" value="Radical_SAM"/>
    <property type="match status" value="1"/>
</dbReference>
<keyword evidence="3 9" id="KW-0349">Heme</keyword>
<keyword evidence="13" id="KW-1185">Reference proteome</keyword>
<evidence type="ECO:0000256" key="1">
    <source>
        <dbReference type="ARBA" id="ARBA00006100"/>
    </source>
</evidence>
<comment type="function">
    <text evidence="9">Probably acts as a heme chaperone, transferring heme to an unknown acceptor. Binds one molecule of heme per monomer, possibly covalently. Binds 1 [4Fe-4S] cluster. The cluster is coordinated with 3 cysteines and an exchangeable S-adenosyl-L-methionine.</text>
</comment>
<proteinExistence type="inferred from homology"/>
<dbReference type="PANTHER" id="PTHR13932">
    <property type="entry name" value="COPROPORPHYRINIGEN III OXIDASE"/>
    <property type="match status" value="1"/>
</dbReference>
<dbReference type="SFLD" id="SFLDS00029">
    <property type="entry name" value="Radical_SAM"/>
    <property type="match status" value="1"/>
</dbReference>
<accession>A0A0W8I1A8</accession>
<keyword evidence="9" id="KW-0004">4Fe-4S</keyword>
<evidence type="ECO:0000256" key="9">
    <source>
        <dbReference type="RuleBase" id="RU364116"/>
    </source>
</evidence>
<sequence length="406" mass="42879">MPSSFPPGDPAPPDGSLPASALQGMPQRPFSVYLHVPFCRVRCGYCDFNTYTLPELDDAGAPQGYLAAAHAEIELAAQVLRPGGPPPVSTVFVGGGTPTLLPATELGSLVAAVRDRWGLAAGAEVTTEANPDTITPAVAEQLARAGFTRVSVGMQSSVPHVLRTLDRTHDPAGVAGAVGALRDAGLQVSLDLIYGTPGESLADWRASLDAAVSLRPDHVSAYALVVEPGTRLHGQVRRGEVPAPEDDDEADKYEVAAEVLGGAGYGWYEISNWASDPQHRCRHNLAYWQGADWWGVGPGAHSHVGGVRWWNVKHPRAYADRLGQGVSPAHAREVLTAGERYDERVLLGVRLGDGLPVEDLRPAGRRAVAGLVADGLLEGRAAVGGHAVLTLRGRLLADTVVHRLLV</sequence>
<feature type="domain" description="Radical SAM core" evidence="11">
    <location>
        <begin position="24"/>
        <end position="263"/>
    </location>
</feature>
<comment type="similarity">
    <text evidence="1">Belongs to the anaerobic coproporphyrinogen-III oxidase family. HemW subfamily.</text>
</comment>
<dbReference type="NCBIfam" id="TIGR00539">
    <property type="entry name" value="hemN_rel"/>
    <property type="match status" value="1"/>
</dbReference>
<evidence type="ECO:0000259" key="11">
    <source>
        <dbReference type="PROSITE" id="PS51918"/>
    </source>
</evidence>
<evidence type="ECO:0000256" key="8">
    <source>
        <dbReference type="ARBA" id="ARBA00023186"/>
    </source>
</evidence>
<feature type="compositionally biased region" description="Pro residues" evidence="10">
    <location>
        <begin position="1"/>
        <end position="15"/>
    </location>
</feature>
<evidence type="ECO:0000256" key="6">
    <source>
        <dbReference type="ARBA" id="ARBA00023004"/>
    </source>
</evidence>
<protein>
    <recommendedName>
        <fullName evidence="2 9">Heme chaperone HemW</fullName>
    </recommendedName>
</protein>
<dbReference type="OrthoDB" id="9808022at2"/>
<comment type="caution">
    <text evidence="12">The sequence shown here is derived from an EMBL/GenBank/DDBJ whole genome shotgun (WGS) entry which is preliminary data.</text>
</comment>
<dbReference type="SFLD" id="SFLDF00562">
    <property type="entry name" value="HemN-like__clustered_with_heat"/>
    <property type="match status" value="1"/>
</dbReference>
<evidence type="ECO:0000313" key="13">
    <source>
        <dbReference type="Proteomes" id="UP000054837"/>
    </source>
</evidence>
<dbReference type="InterPro" id="IPR007197">
    <property type="entry name" value="rSAM"/>
</dbReference>
<keyword evidence="9" id="KW-0963">Cytoplasm</keyword>
<dbReference type="InterPro" id="IPR013785">
    <property type="entry name" value="Aldolase_TIM"/>
</dbReference>
<keyword evidence="8 9" id="KW-0143">Chaperone</keyword>
<dbReference type="CDD" id="cd01335">
    <property type="entry name" value="Radical_SAM"/>
    <property type="match status" value="1"/>
</dbReference>
<dbReference type="GO" id="GO:0046872">
    <property type="term" value="F:metal ion binding"/>
    <property type="evidence" value="ECO:0007669"/>
    <property type="project" value="UniProtKB-UniRule"/>
</dbReference>
<dbReference type="RefSeq" id="WP_058892412.1">
    <property type="nucleotide sequence ID" value="NZ_LQBL01000032.1"/>
</dbReference>
<evidence type="ECO:0000313" key="12">
    <source>
        <dbReference type="EMBL" id="KUG51515.1"/>
    </source>
</evidence>
<dbReference type="PANTHER" id="PTHR13932:SF5">
    <property type="entry name" value="RADICAL S-ADENOSYL METHIONINE DOMAIN-CONTAINING PROTEIN 1, MITOCHONDRIAL"/>
    <property type="match status" value="1"/>
</dbReference>
<evidence type="ECO:0000256" key="3">
    <source>
        <dbReference type="ARBA" id="ARBA00022617"/>
    </source>
</evidence>
<dbReference type="GO" id="GO:0005737">
    <property type="term" value="C:cytoplasm"/>
    <property type="evidence" value="ECO:0007669"/>
    <property type="project" value="UniProtKB-SubCell"/>
</dbReference>
<organism evidence="12 13">
    <name type="scientific">Serinicoccus chungangensis</name>
    <dbReference type="NCBI Taxonomy" id="767452"/>
    <lineage>
        <taxon>Bacteria</taxon>
        <taxon>Bacillati</taxon>
        <taxon>Actinomycetota</taxon>
        <taxon>Actinomycetes</taxon>
        <taxon>Micrococcales</taxon>
        <taxon>Ornithinimicrobiaceae</taxon>
        <taxon>Serinicoccus</taxon>
    </lineage>
</organism>
<dbReference type="AlphaFoldDB" id="A0A0W8I1A8"/>
<keyword evidence="7 9" id="KW-0411">Iron-sulfur</keyword>
<dbReference type="Gene3D" id="3.20.20.70">
    <property type="entry name" value="Aldolase class I"/>
    <property type="match status" value="1"/>
</dbReference>
<dbReference type="InterPro" id="IPR004559">
    <property type="entry name" value="HemW-like"/>
</dbReference>
<feature type="region of interest" description="Disordered" evidence="10">
    <location>
        <begin position="1"/>
        <end position="21"/>
    </location>
</feature>
<comment type="subcellular location">
    <subcellularLocation>
        <location evidence="9">Cytoplasm</location>
    </subcellularLocation>
</comment>
<dbReference type="SMART" id="SM00729">
    <property type="entry name" value="Elp3"/>
    <property type="match status" value="1"/>
</dbReference>